<dbReference type="PROSITE" id="PS51387">
    <property type="entry name" value="FAD_PCMH"/>
    <property type="match status" value="1"/>
</dbReference>
<dbReference type="STRING" id="155974.SAMN04487818_101581"/>
<dbReference type="EMBL" id="FOGI01000001">
    <property type="protein sequence ID" value="SER10060.1"/>
    <property type="molecule type" value="Genomic_DNA"/>
</dbReference>
<dbReference type="SUPFAM" id="SSF56176">
    <property type="entry name" value="FAD-binding/transporter-associated domain-like"/>
    <property type="match status" value="1"/>
</dbReference>
<organism evidence="7 8">
    <name type="scientific">Actinokineospora terrae</name>
    <dbReference type="NCBI Taxonomy" id="155974"/>
    <lineage>
        <taxon>Bacteria</taxon>
        <taxon>Bacillati</taxon>
        <taxon>Actinomycetota</taxon>
        <taxon>Actinomycetes</taxon>
        <taxon>Pseudonocardiales</taxon>
        <taxon>Pseudonocardiaceae</taxon>
        <taxon>Actinokineospora</taxon>
    </lineage>
</organism>
<dbReference type="InterPro" id="IPR016166">
    <property type="entry name" value="FAD-bd_PCMH"/>
</dbReference>
<dbReference type="AlphaFoldDB" id="A0A1H9LF99"/>
<comment type="cofactor">
    <cofactor evidence="1">
        <name>FAD</name>
        <dbReference type="ChEBI" id="CHEBI:57692"/>
    </cofactor>
</comment>
<keyword evidence="3" id="KW-0285">Flavoprotein</keyword>
<evidence type="ECO:0000313" key="7">
    <source>
        <dbReference type="EMBL" id="SER10060.1"/>
    </source>
</evidence>
<protein>
    <submittedName>
        <fullName evidence="7">FAD/FMN-containing dehydrogenase</fullName>
    </submittedName>
</protein>
<feature type="domain" description="FAD-binding PCMH-type" evidence="6">
    <location>
        <begin position="45"/>
        <end position="214"/>
    </location>
</feature>
<dbReference type="PANTHER" id="PTHR42973">
    <property type="entry name" value="BINDING OXIDOREDUCTASE, PUTATIVE (AFU_ORTHOLOGUE AFUA_1G17690)-RELATED"/>
    <property type="match status" value="1"/>
</dbReference>
<evidence type="ECO:0000256" key="5">
    <source>
        <dbReference type="ARBA" id="ARBA00023002"/>
    </source>
</evidence>
<evidence type="ECO:0000256" key="4">
    <source>
        <dbReference type="ARBA" id="ARBA00022827"/>
    </source>
</evidence>
<dbReference type="InterPro" id="IPR050416">
    <property type="entry name" value="FAD-linked_Oxidoreductase"/>
</dbReference>
<dbReference type="Proteomes" id="UP000199051">
    <property type="component" value="Unassembled WGS sequence"/>
</dbReference>
<dbReference type="PANTHER" id="PTHR42973:SF39">
    <property type="entry name" value="FAD-BINDING PCMH-TYPE DOMAIN-CONTAINING PROTEIN"/>
    <property type="match status" value="1"/>
</dbReference>
<evidence type="ECO:0000256" key="1">
    <source>
        <dbReference type="ARBA" id="ARBA00001974"/>
    </source>
</evidence>
<dbReference type="InterPro" id="IPR006094">
    <property type="entry name" value="Oxid_FAD_bind_N"/>
</dbReference>
<dbReference type="GO" id="GO:0071949">
    <property type="term" value="F:FAD binding"/>
    <property type="evidence" value="ECO:0007669"/>
    <property type="project" value="InterPro"/>
</dbReference>
<dbReference type="Pfam" id="PF01565">
    <property type="entry name" value="FAD_binding_4"/>
    <property type="match status" value="1"/>
</dbReference>
<dbReference type="Gene3D" id="3.30.43.10">
    <property type="entry name" value="Uridine Diphospho-n-acetylenolpyruvylglucosamine Reductase, domain 2"/>
    <property type="match status" value="1"/>
</dbReference>
<name>A0A1H9LF99_9PSEU</name>
<dbReference type="GO" id="GO:0016491">
    <property type="term" value="F:oxidoreductase activity"/>
    <property type="evidence" value="ECO:0007669"/>
    <property type="project" value="UniProtKB-KW"/>
</dbReference>
<dbReference type="Gene3D" id="3.30.465.10">
    <property type="match status" value="1"/>
</dbReference>
<keyword evidence="4" id="KW-0274">FAD</keyword>
<proteinExistence type="inferred from homology"/>
<evidence type="ECO:0000313" key="8">
    <source>
        <dbReference type="Proteomes" id="UP000199051"/>
    </source>
</evidence>
<dbReference type="Pfam" id="PF08031">
    <property type="entry name" value="BBE"/>
    <property type="match status" value="1"/>
</dbReference>
<dbReference type="InterPro" id="IPR016167">
    <property type="entry name" value="FAD-bd_PCMH_sub1"/>
</dbReference>
<dbReference type="InterPro" id="IPR016169">
    <property type="entry name" value="FAD-bd_PCMH_sub2"/>
</dbReference>
<dbReference type="Gene3D" id="3.40.462.20">
    <property type="match status" value="1"/>
</dbReference>
<evidence type="ECO:0000259" key="6">
    <source>
        <dbReference type="PROSITE" id="PS51387"/>
    </source>
</evidence>
<keyword evidence="8" id="KW-1185">Reference proteome</keyword>
<accession>A0A1H9LF99</accession>
<evidence type="ECO:0000256" key="2">
    <source>
        <dbReference type="ARBA" id="ARBA00005466"/>
    </source>
</evidence>
<comment type="similarity">
    <text evidence="2">Belongs to the oxygen-dependent FAD-linked oxidoreductase family.</text>
</comment>
<dbReference type="RefSeq" id="WP_218150582.1">
    <property type="nucleotide sequence ID" value="NZ_FOGI01000001.1"/>
</dbReference>
<dbReference type="InterPro" id="IPR012951">
    <property type="entry name" value="BBE"/>
</dbReference>
<keyword evidence="5" id="KW-0560">Oxidoreductase</keyword>
<sequence>MNTSSVAGTQALREAAFDLDTRLRGDVLLPDTPGYVEAIAAHNQTAPHRVAVAVVAADADDVREAVAFAAAHALPVAVQATGHGPSTTADDGLLIVTRDLDGVTIDAAARTARVEAGTRWGKVVAAAAKEGLAPPNGSSPLVGAIGYAIGGGVGPLGRANGYAADHVRSFDVVTADGVALTASASSEPDLFWALRGGKGNFGVITAMEIGLFPVTRLYGGGLFFEGDNAAEILRTYRDWTTTTPEELASSIAFIRFPDLDVFPEPLRGKYIAHIRVFYFGSAEDGERLVTPLRAIGPRLIDTLADLPYTEIGTINNDPTEPGPYYERSTLLRSLDDAALDTLIDLIGPQANSPLLAVEVRQLGGAFTRDPAVPNAISFRDAAFSLFLASVPSPDKVTEAVDYQTTVLSTMSPWTTGGPYLCFIGSHETDEETVRAAYEPAVYQRLREVKRQYDPTNLFRVNHNIPPA</sequence>
<dbReference type="InterPro" id="IPR036318">
    <property type="entry name" value="FAD-bd_PCMH-like_sf"/>
</dbReference>
<gene>
    <name evidence="7" type="ORF">SAMN04487818_101581</name>
</gene>
<reference evidence="8" key="1">
    <citation type="submission" date="2016-10" db="EMBL/GenBank/DDBJ databases">
        <authorList>
            <person name="Varghese N."/>
            <person name="Submissions S."/>
        </authorList>
    </citation>
    <scope>NUCLEOTIDE SEQUENCE [LARGE SCALE GENOMIC DNA]</scope>
    <source>
        <strain evidence="8">DSM 44260</strain>
    </source>
</reference>
<evidence type="ECO:0000256" key="3">
    <source>
        <dbReference type="ARBA" id="ARBA00022630"/>
    </source>
</evidence>